<comment type="caution">
    <text evidence="1">The sequence shown here is derived from an EMBL/GenBank/DDBJ whole genome shotgun (WGS) entry which is preliminary data.</text>
</comment>
<accession>A0A840Q858</accession>
<keyword evidence="2" id="KW-1185">Reference proteome</keyword>
<dbReference type="EMBL" id="JACHIW010000002">
    <property type="protein sequence ID" value="MBB5158702.1"/>
    <property type="molecule type" value="Genomic_DNA"/>
</dbReference>
<sequence length="45" mass="5089">MREYVPAAEHCYGIKQEELEQFTAATELMVPSQTQPSPAYTLSQN</sequence>
<proteinExistence type="predicted"/>
<name>A0A840Q858_9PSEU</name>
<reference evidence="1 2" key="1">
    <citation type="submission" date="2020-08" db="EMBL/GenBank/DDBJ databases">
        <title>Sequencing the genomes of 1000 actinobacteria strains.</title>
        <authorList>
            <person name="Klenk H.-P."/>
        </authorList>
    </citation>
    <scope>NUCLEOTIDE SEQUENCE [LARGE SCALE GENOMIC DNA]</scope>
    <source>
        <strain evidence="1 2">DSM 45584</strain>
    </source>
</reference>
<organism evidence="1 2">
    <name type="scientific">Saccharopolyspora phatthalungensis</name>
    <dbReference type="NCBI Taxonomy" id="664693"/>
    <lineage>
        <taxon>Bacteria</taxon>
        <taxon>Bacillati</taxon>
        <taxon>Actinomycetota</taxon>
        <taxon>Actinomycetes</taxon>
        <taxon>Pseudonocardiales</taxon>
        <taxon>Pseudonocardiaceae</taxon>
        <taxon>Saccharopolyspora</taxon>
    </lineage>
</organism>
<dbReference type="AlphaFoldDB" id="A0A840Q858"/>
<evidence type="ECO:0000313" key="2">
    <source>
        <dbReference type="Proteomes" id="UP000584374"/>
    </source>
</evidence>
<protein>
    <submittedName>
        <fullName evidence="1">Uncharacterized protein</fullName>
    </submittedName>
</protein>
<dbReference type="Proteomes" id="UP000584374">
    <property type="component" value="Unassembled WGS sequence"/>
</dbReference>
<evidence type="ECO:0000313" key="1">
    <source>
        <dbReference type="EMBL" id="MBB5158702.1"/>
    </source>
</evidence>
<dbReference type="RefSeq" id="WP_184730633.1">
    <property type="nucleotide sequence ID" value="NZ_JACHIW010000002.1"/>
</dbReference>
<gene>
    <name evidence="1" type="ORF">BJ970_006301</name>
</gene>